<dbReference type="OrthoDB" id="10066550at2759"/>
<reference evidence="4" key="1">
    <citation type="submission" date="2021-02" db="EMBL/GenBank/DDBJ databases">
        <authorList>
            <person name="Nowell W R."/>
        </authorList>
    </citation>
    <scope>NUCLEOTIDE SEQUENCE</scope>
</reference>
<dbReference type="EMBL" id="CAJNOW010010932">
    <property type="protein sequence ID" value="CAF1590711.1"/>
    <property type="molecule type" value="Genomic_DNA"/>
</dbReference>
<dbReference type="PANTHER" id="PTHR21301">
    <property type="entry name" value="REVERSE TRANSCRIPTASE"/>
    <property type="match status" value="1"/>
</dbReference>
<organism evidence="4 5">
    <name type="scientific">Rotaria magnacalcarata</name>
    <dbReference type="NCBI Taxonomy" id="392030"/>
    <lineage>
        <taxon>Eukaryota</taxon>
        <taxon>Metazoa</taxon>
        <taxon>Spiralia</taxon>
        <taxon>Gnathifera</taxon>
        <taxon>Rotifera</taxon>
        <taxon>Eurotatoria</taxon>
        <taxon>Bdelloidea</taxon>
        <taxon>Philodinida</taxon>
        <taxon>Philodinidae</taxon>
        <taxon>Rotaria</taxon>
    </lineage>
</organism>
<dbReference type="InterPro" id="IPR058912">
    <property type="entry name" value="HTH_animal"/>
</dbReference>
<name>A0A815ZX77_9BILA</name>
<dbReference type="Proteomes" id="UP000663834">
    <property type="component" value="Unassembled WGS sequence"/>
</dbReference>
<evidence type="ECO:0000313" key="4">
    <source>
        <dbReference type="EMBL" id="CAF1590711.1"/>
    </source>
</evidence>
<dbReference type="AlphaFoldDB" id="A0A815ZX77"/>
<feature type="non-terminal residue" evidence="4">
    <location>
        <position position="1"/>
    </location>
</feature>
<sequence>MNYRQPMYLTRSSSILYQILNKTLNYSIKKKDEKQFINVRLQLLDQQYCLEMDRQLWQSYLDIGLQQHLWPDQFYTMAKTNDFDLCKQYVMNYIENNKKQLNHCQFELTKQEQKFQTCQIKELSFEQMEQRLKELVDRERKYLSKRNNDKLIKFQNDISGKQLLKTISTASLMKNQPNRQRSSSTKNVIGASPESYLDLISNPFNKRQWNYLSLGPSYIRLNQSAIRPKCQQETEIKNQHKDIYSKVENHLTGHPYRIPRNNTIFKQYSDHLLAYFNQIYFSPLSYKDQLISREQAQILGSIRRIIINMNIIIRVTDKGNNFYIGSANEFEKKAQIFFFDTNAFVELSSNPFNEIFDKVVQLLGALHQKGLIRKWQYEQMMPDRTKCELAHLYFNPKTHKDGIPVRPIESTIYAATTKISKFLDKISKFLDKILRPIFDDKCKDTTIIDGASLITELSKYNKKGLLKSTTLFCTFDIRNLYTMLPQEEALDTLMIFLHVHDNVFAYGKKNYKQTTGGAMGSSLTLTLANIFMSAWQKKIVEEQTKTGEFYGRLPFLDVQLTNNNGILSTCVYHKPAAEPYVTPFISDHPRHVFINIIQTSLARAVRYSSTFEAFNYERRQPTPRQSQVALSAALADIDNYPPDDEKQQPDPYKTKSEQKNSNYDEKFFTHFTYEKRFETCKRDIHKVYNNVFKDTPAMYTRQIIGHCIRRQAHDELIYERPNPALLQNTRINKNMPLTIIQKKYYTATATSNIKWK</sequence>
<accession>A0A815ZX77</accession>
<feature type="coiled-coil region" evidence="1">
    <location>
        <begin position="118"/>
        <end position="145"/>
    </location>
</feature>
<evidence type="ECO:0000256" key="2">
    <source>
        <dbReference type="SAM" id="MobiDB-lite"/>
    </source>
</evidence>
<comment type="caution">
    <text evidence="4">The sequence shown here is derived from an EMBL/GenBank/DDBJ whole genome shotgun (WGS) entry which is preliminary data.</text>
</comment>
<feature type="domain" description="Helix-turn-helix" evidence="3">
    <location>
        <begin position="580"/>
        <end position="620"/>
    </location>
</feature>
<gene>
    <name evidence="4" type="ORF">KQP761_LOCUS21158</name>
</gene>
<evidence type="ECO:0000259" key="3">
    <source>
        <dbReference type="Pfam" id="PF26215"/>
    </source>
</evidence>
<dbReference type="Pfam" id="PF26215">
    <property type="entry name" value="HTH_animal"/>
    <property type="match status" value="1"/>
</dbReference>
<feature type="compositionally biased region" description="Basic and acidic residues" evidence="2">
    <location>
        <begin position="643"/>
        <end position="659"/>
    </location>
</feature>
<evidence type="ECO:0000313" key="5">
    <source>
        <dbReference type="Proteomes" id="UP000663834"/>
    </source>
</evidence>
<keyword evidence="1" id="KW-0175">Coiled coil</keyword>
<feature type="region of interest" description="Disordered" evidence="2">
    <location>
        <begin position="638"/>
        <end position="659"/>
    </location>
</feature>
<dbReference type="PANTHER" id="PTHR21301:SF10">
    <property type="entry name" value="REVERSE TRANSCRIPTASE DOMAIN-CONTAINING PROTEIN"/>
    <property type="match status" value="1"/>
</dbReference>
<protein>
    <recommendedName>
        <fullName evidence="3">Helix-turn-helix domain-containing protein</fullName>
    </recommendedName>
</protein>
<proteinExistence type="predicted"/>
<evidence type="ECO:0000256" key="1">
    <source>
        <dbReference type="SAM" id="Coils"/>
    </source>
</evidence>